<reference evidence="1 2" key="1">
    <citation type="journal article" date="2014" name="Nature">
        <title>An environmental bacterial taxon with a large and distinct metabolic repertoire.</title>
        <authorList>
            <person name="Wilson M.C."/>
            <person name="Mori T."/>
            <person name="Ruckert C."/>
            <person name="Uria A.R."/>
            <person name="Helf M.J."/>
            <person name="Takada K."/>
            <person name="Gernert C."/>
            <person name="Steffens U.A."/>
            <person name="Heycke N."/>
            <person name="Schmitt S."/>
            <person name="Rinke C."/>
            <person name="Helfrich E.J."/>
            <person name="Brachmann A.O."/>
            <person name="Gurgui C."/>
            <person name="Wakimoto T."/>
            <person name="Kracht M."/>
            <person name="Crusemann M."/>
            <person name="Hentschel U."/>
            <person name="Abe I."/>
            <person name="Matsunaga S."/>
            <person name="Kalinowski J."/>
            <person name="Takeyama H."/>
            <person name="Piel J."/>
        </authorList>
    </citation>
    <scope>NUCLEOTIDE SEQUENCE [LARGE SCALE GENOMIC DNA]</scope>
    <source>
        <strain evidence="2">TSY2</strain>
    </source>
</reference>
<proteinExistence type="predicted"/>
<dbReference type="Proteomes" id="UP000019140">
    <property type="component" value="Unassembled WGS sequence"/>
</dbReference>
<evidence type="ECO:0000313" key="2">
    <source>
        <dbReference type="Proteomes" id="UP000019140"/>
    </source>
</evidence>
<sequence length="57" mass="6428">MTLRQFRDLLVPYSDDAEILVSLFMSDGTVKAFPIDGIDEDYGIIHIEVSEEAGMTY</sequence>
<organism evidence="1 2">
    <name type="scientific">Candidatus Entotheonella gemina</name>
    <dbReference type="NCBI Taxonomy" id="1429439"/>
    <lineage>
        <taxon>Bacteria</taxon>
        <taxon>Pseudomonadati</taxon>
        <taxon>Nitrospinota/Tectimicrobiota group</taxon>
        <taxon>Candidatus Tectimicrobiota</taxon>
        <taxon>Candidatus Entotheonellia</taxon>
        <taxon>Candidatus Entotheonellales</taxon>
        <taxon>Candidatus Entotheonellaceae</taxon>
        <taxon>Candidatus Entotheonella</taxon>
    </lineage>
</organism>
<gene>
    <name evidence="1" type="ORF">ETSY2_44160</name>
</gene>
<dbReference type="EMBL" id="AZHX01002025">
    <property type="protein sequence ID" value="ETW97699.1"/>
    <property type="molecule type" value="Genomic_DNA"/>
</dbReference>
<dbReference type="AlphaFoldDB" id="W4LIG0"/>
<accession>W4LIG0</accession>
<name>W4LIG0_9BACT</name>
<evidence type="ECO:0000313" key="1">
    <source>
        <dbReference type="EMBL" id="ETW97699.1"/>
    </source>
</evidence>
<dbReference type="HOGENOM" id="CLU_2988044_0_0_7"/>
<protein>
    <submittedName>
        <fullName evidence="1">Uncharacterized protein</fullName>
    </submittedName>
</protein>
<keyword evidence="2" id="KW-1185">Reference proteome</keyword>
<comment type="caution">
    <text evidence="1">The sequence shown here is derived from an EMBL/GenBank/DDBJ whole genome shotgun (WGS) entry which is preliminary data.</text>
</comment>